<protein>
    <recommendedName>
        <fullName evidence="2">histidine kinase</fullName>
        <ecNumber evidence="2">2.7.13.3</ecNumber>
    </recommendedName>
</protein>
<dbReference type="InterPro" id="IPR028082">
    <property type="entry name" value="Peripla_BP_I"/>
</dbReference>
<dbReference type="Pfam" id="PF00072">
    <property type="entry name" value="Response_reg"/>
    <property type="match status" value="1"/>
</dbReference>
<keyword evidence="8" id="KW-1133">Transmembrane helix</keyword>
<organism evidence="12 13">
    <name type="scientific">Anditalea andensis</name>
    <dbReference type="NCBI Taxonomy" id="1048983"/>
    <lineage>
        <taxon>Bacteria</taxon>
        <taxon>Pseudomonadati</taxon>
        <taxon>Bacteroidota</taxon>
        <taxon>Cytophagia</taxon>
        <taxon>Cytophagales</taxon>
        <taxon>Cytophagaceae</taxon>
        <taxon>Anditalea</taxon>
    </lineage>
</organism>
<keyword evidence="13" id="KW-1185">Reference proteome</keyword>
<feature type="modified residue" description="4-aspartylphosphate" evidence="6">
    <location>
        <position position="728"/>
    </location>
</feature>
<dbReference type="Gene3D" id="1.10.10.60">
    <property type="entry name" value="Homeodomain-like"/>
    <property type="match status" value="2"/>
</dbReference>
<dbReference type="SMART" id="SM00387">
    <property type="entry name" value="HATPase_c"/>
    <property type="match status" value="1"/>
</dbReference>
<feature type="domain" description="Histidine kinase" evidence="10">
    <location>
        <begin position="420"/>
        <end position="631"/>
    </location>
</feature>
<dbReference type="InterPro" id="IPR011006">
    <property type="entry name" value="CheY-like_superfamily"/>
</dbReference>
<evidence type="ECO:0000256" key="2">
    <source>
        <dbReference type="ARBA" id="ARBA00012438"/>
    </source>
</evidence>
<feature type="domain" description="Response regulatory" evidence="11">
    <location>
        <begin position="680"/>
        <end position="795"/>
    </location>
</feature>
<evidence type="ECO:0000259" key="9">
    <source>
        <dbReference type="PROSITE" id="PS01124"/>
    </source>
</evidence>
<evidence type="ECO:0000256" key="3">
    <source>
        <dbReference type="ARBA" id="ARBA00022553"/>
    </source>
</evidence>
<dbReference type="InterPro" id="IPR001789">
    <property type="entry name" value="Sig_transdc_resp-reg_receiver"/>
</dbReference>
<dbReference type="PRINTS" id="PR00344">
    <property type="entry name" value="BCTRLSENSOR"/>
</dbReference>
<dbReference type="PROSITE" id="PS50110">
    <property type="entry name" value="RESPONSE_REGULATORY"/>
    <property type="match status" value="1"/>
</dbReference>
<dbReference type="Pfam" id="PF02518">
    <property type="entry name" value="HATPase_c"/>
    <property type="match status" value="1"/>
</dbReference>
<dbReference type="Pfam" id="PF00512">
    <property type="entry name" value="HisKA"/>
    <property type="match status" value="1"/>
</dbReference>
<keyword evidence="4" id="KW-0805">Transcription regulation</keyword>
<dbReference type="CDD" id="cd00082">
    <property type="entry name" value="HisKA"/>
    <property type="match status" value="1"/>
</dbReference>
<dbReference type="InterPro" id="IPR004358">
    <property type="entry name" value="Sig_transdc_His_kin-like_C"/>
</dbReference>
<evidence type="ECO:0000256" key="8">
    <source>
        <dbReference type="SAM" id="Phobius"/>
    </source>
</evidence>
<dbReference type="SUPFAM" id="SSF53822">
    <property type="entry name" value="Periplasmic binding protein-like I"/>
    <property type="match status" value="1"/>
</dbReference>
<dbReference type="RefSeq" id="WP_051719753.1">
    <property type="nucleotide sequence ID" value="NZ_JMIH01000011.1"/>
</dbReference>
<comment type="caution">
    <text evidence="12">The sequence shown here is derived from an EMBL/GenBank/DDBJ whole genome shotgun (WGS) entry which is preliminary data.</text>
</comment>
<evidence type="ECO:0000256" key="5">
    <source>
        <dbReference type="ARBA" id="ARBA00023163"/>
    </source>
</evidence>
<dbReference type="InterPro" id="IPR003661">
    <property type="entry name" value="HisK_dim/P_dom"/>
</dbReference>
<sequence length="929" mass="104757">MKVFVGLYPNYLIIIAMVLGVFGCSTGQENQDYPYKIGFSQLTGDDAWRQTMHREMVGELLFYPGASLDIRDANYSNEKQIQDIEQFIEEGVDLLIISPNAIEPITSVVEKAYLQGIPIILVDRKIDSDLYTSYIGGDNHAIGEVAANYLVSLLGSSGRVVQITGDLAASAAQERKAGFEKKLQEISQIEIVGEANGYWVEDRARKAIQNLLRDNPPFDAVYAHNDVMAKAIKQELSLLPAFQQVKVLGVDGLPGPEGGVAAVLDGHIDATFLYPTGGDLAIKTAIDILTGQPIKKEYILQTAAIDSTNARVLALQSEQLFGQQSKIEHQNKLISDQLLRFNAQQTILLLIGALLLIFLVLSLIIVKAYRSKLKANAKLNKQNLAIEKQRRELAEKHESLILLNNRFEEVTRAKMVFFANISHEFKTPLSLILSPVEKLLSRPDLSYQDKQTYLLIYKHVNMLQRLINQLLDFRKIEDDKMGMVISPIPFSSFLKNIFNSFSHHAQVKKINYSFRADLREDLLWLDQDKTEKIFYNLIFNAFKFTGKGGTISVEISEEPDKVNIEIMDNGEGIADVEAIFERYYQVNTSSLGTGIGLSLCKQFTEMQKGHIFAESQKDVGTVISISFLKGKSHFKGLKSVSFKDDFSDSNDIKELYAENSLFEYNEKEVALPLIDDAKPVLLLVEDNDDLRTYLKGNLSRDFKILEASNGTEALLILHGETADIILSDVKMPEMDGFQLCEAIKKDINFSHIPIVLLTAKSEEESRLIGIGLGADAYISKPFNLNLVSLRLRKMVENRDNWKKAFQTNLLLTEKKEGEAAMRKLSKTDVNFLNQVIDILNLNLNNSQFGVEELSEKVGISRIQLYRKVKSLTNYTPNEFIKTFRLKKAKEMLEEKNFNINEISMEVGFSNPSYFTKCFKKHFGYIPSDV</sequence>
<feature type="domain" description="HTH araC/xylS-type" evidence="9">
    <location>
        <begin position="833"/>
        <end position="929"/>
    </location>
</feature>
<evidence type="ECO:0000256" key="6">
    <source>
        <dbReference type="PROSITE-ProRule" id="PRU00169"/>
    </source>
</evidence>
<accession>A0A074L2P7</accession>
<keyword evidence="8" id="KW-0812">Transmembrane</keyword>
<gene>
    <name evidence="12" type="ORF">EL17_01015</name>
</gene>
<dbReference type="PROSITE" id="PS01124">
    <property type="entry name" value="HTH_ARAC_FAMILY_2"/>
    <property type="match status" value="1"/>
</dbReference>
<dbReference type="STRING" id="1048983.EL17_01015"/>
<dbReference type="Gene3D" id="1.10.287.130">
    <property type="match status" value="1"/>
</dbReference>
<dbReference type="AlphaFoldDB" id="A0A074L2P7"/>
<dbReference type="eggNOG" id="COG0745">
    <property type="taxonomic scope" value="Bacteria"/>
</dbReference>
<keyword evidence="3 6" id="KW-0597">Phosphoprotein</keyword>
<dbReference type="Gene3D" id="3.40.50.2300">
    <property type="match status" value="3"/>
</dbReference>
<evidence type="ECO:0000259" key="11">
    <source>
        <dbReference type="PROSITE" id="PS50110"/>
    </source>
</evidence>
<dbReference type="SUPFAM" id="SSF55874">
    <property type="entry name" value="ATPase domain of HSP90 chaperone/DNA topoisomerase II/histidine kinase"/>
    <property type="match status" value="1"/>
</dbReference>
<dbReference type="eggNOG" id="COG1879">
    <property type="taxonomic scope" value="Bacteria"/>
</dbReference>
<dbReference type="SUPFAM" id="SSF47384">
    <property type="entry name" value="Homodimeric domain of signal transducing histidine kinase"/>
    <property type="match status" value="1"/>
</dbReference>
<dbReference type="InterPro" id="IPR036890">
    <property type="entry name" value="HATPase_C_sf"/>
</dbReference>
<dbReference type="EMBL" id="JMIH01000011">
    <property type="protein sequence ID" value="KEO75464.1"/>
    <property type="molecule type" value="Genomic_DNA"/>
</dbReference>
<keyword evidence="8" id="KW-0472">Membrane</keyword>
<dbReference type="InterPro" id="IPR025997">
    <property type="entry name" value="SBP_2_dom"/>
</dbReference>
<dbReference type="CDD" id="cd00075">
    <property type="entry name" value="HATPase"/>
    <property type="match status" value="1"/>
</dbReference>
<dbReference type="CDD" id="cd06308">
    <property type="entry name" value="PBP1_sensor_kinase-like"/>
    <property type="match status" value="1"/>
</dbReference>
<evidence type="ECO:0000313" key="13">
    <source>
        <dbReference type="Proteomes" id="UP000027821"/>
    </source>
</evidence>
<dbReference type="PANTHER" id="PTHR43547">
    <property type="entry name" value="TWO-COMPONENT HISTIDINE KINASE"/>
    <property type="match status" value="1"/>
</dbReference>
<dbReference type="SMART" id="SM00388">
    <property type="entry name" value="HisKA"/>
    <property type="match status" value="1"/>
</dbReference>
<evidence type="ECO:0000256" key="7">
    <source>
        <dbReference type="SAM" id="Coils"/>
    </source>
</evidence>
<dbReference type="SUPFAM" id="SSF46689">
    <property type="entry name" value="Homeodomain-like"/>
    <property type="match status" value="1"/>
</dbReference>
<dbReference type="eggNOG" id="COG5002">
    <property type="taxonomic scope" value="Bacteria"/>
</dbReference>
<dbReference type="GO" id="GO:0043565">
    <property type="term" value="F:sequence-specific DNA binding"/>
    <property type="evidence" value="ECO:0007669"/>
    <property type="project" value="InterPro"/>
</dbReference>
<dbReference type="PROSITE" id="PS51257">
    <property type="entry name" value="PROKAR_LIPOPROTEIN"/>
    <property type="match status" value="1"/>
</dbReference>
<evidence type="ECO:0000256" key="4">
    <source>
        <dbReference type="ARBA" id="ARBA00023015"/>
    </source>
</evidence>
<keyword evidence="7" id="KW-0175">Coiled coil</keyword>
<keyword evidence="5" id="KW-0804">Transcription</keyword>
<dbReference type="OrthoDB" id="9797097at2"/>
<feature type="coiled-coil region" evidence="7">
    <location>
        <begin position="372"/>
        <end position="406"/>
    </location>
</feature>
<dbReference type="GO" id="GO:0003700">
    <property type="term" value="F:DNA-binding transcription factor activity"/>
    <property type="evidence" value="ECO:0007669"/>
    <property type="project" value="InterPro"/>
</dbReference>
<dbReference type="InterPro" id="IPR018060">
    <property type="entry name" value="HTH_AraC"/>
</dbReference>
<dbReference type="Gene3D" id="3.30.565.10">
    <property type="entry name" value="Histidine kinase-like ATPase, C-terminal domain"/>
    <property type="match status" value="1"/>
</dbReference>
<feature type="transmembrane region" description="Helical" evidence="8">
    <location>
        <begin position="347"/>
        <end position="369"/>
    </location>
</feature>
<dbReference type="CDD" id="cd17574">
    <property type="entry name" value="REC_OmpR"/>
    <property type="match status" value="1"/>
</dbReference>
<dbReference type="Proteomes" id="UP000027821">
    <property type="component" value="Unassembled WGS sequence"/>
</dbReference>
<dbReference type="EC" id="2.7.13.3" evidence="2"/>
<reference evidence="12 13" key="1">
    <citation type="submission" date="2014-04" db="EMBL/GenBank/DDBJ databases">
        <title>Characterization and application of a salt tolerant electro-active bacterium.</title>
        <authorList>
            <person name="Yang L."/>
            <person name="Wei S."/>
            <person name="Tay Q.X.M."/>
        </authorList>
    </citation>
    <scope>NUCLEOTIDE SEQUENCE [LARGE SCALE GENOMIC DNA]</scope>
    <source>
        <strain evidence="12 13">LY1</strain>
    </source>
</reference>
<dbReference type="SMART" id="SM00448">
    <property type="entry name" value="REC"/>
    <property type="match status" value="1"/>
</dbReference>
<dbReference type="PROSITE" id="PS50109">
    <property type="entry name" value="HIS_KIN"/>
    <property type="match status" value="1"/>
</dbReference>
<dbReference type="GO" id="GO:0000155">
    <property type="term" value="F:phosphorelay sensor kinase activity"/>
    <property type="evidence" value="ECO:0007669"/>
    <property type="project" value="InterPro"/>
</dbReference>
<dbReference type="PANTHER" id="PTHR43547:SF2">
    <property type="entry name" value="HYBRID SIGNAL TRANSDUCTION HISTIDINE KINASE C"/>
    <property type="match status" value="1"/>
</dbReference>
<dbReference type="InterPro" id="IPR005467">
    <property type="entry name" value="His_kinase_dom"/>
</dbReference>
<name>A0A074L2P7_9BACT</name>
<dbReference type="InterPro" id="IPR003594">
    <property type="entry name" value="HATPase_dom"/>
</dbReference>
<evidence type="ECO:0000259" key="10">
    <source>
        <dbReference type="PROSITE" id="PS50109"/>
    </source>
</evidence>
<evidence type="ECO:0000256" key="1">
    <source>
        <dbReference type="ARBA" id="ARBA00000085"/>
    </source>
</evidence>
<dbReference type="SMART" id="SM00342">
    <property type="entry name" value="HTH_ARAC"/>
    <property type="match status" value="1"/>
</dbReference>
<dbReference type="InterPro" id="IPR036097">
    <property type="entry name" value="HisK_dim/P_sf"/>
</dbReference>
<proteinExistence type="predicted"/>
<dbReference type="Pfam" id="PF13407">
    <property type="entry name" value="Peripla_BP_4"/>
    <property type="match status" value="1"/>
</dbReference>
<dbReference type="Pfam" id="PF12833">
    <property type="entry name" value="HTH_18"/>
    <property type="match status" value="1"/>
</dbReference>
<dbReference type="SUPFAM" id="SSF52172">
    <property type="entry name" value="CheY-like"/>
    <property type="match status" value="1"/>
</dbReference>
<comment type="catalytic activity">
    <reaction evidence="1">
        <text>ATP + protein L-histidine = ADP + protein N-phospho-L-histidine.</text>
        <dbReference type="EC" id="2.7.13.3"/>
    </reaction>
</comment>
<evidence type="ECO:0000313" key="12">
    <source>
        <dbReference type="EMBL" id="KEO75464.1"/>
    </source>
</evidence>
<dbReference type="InterPro" id="IPR009057">
    <property type="entry name" value="Homeodomain-like_sf"/>
</dbReference>